<dbReference type="CDD" id="cd02576">
    <property type="entry name" value="PseudoU_synth_ScPUS7"/>
    <property type="match status" value="1"/>
</dbReference>
<feature type="compositionally biased region" description="Polar residues" evidence="5">
    <location>
        <begin position="44"/>
        <end position="58"/>
    </location>
</feature>
<dbReference type="OrthoDB" id="447290at2759"/>
<evidence type="ECO:0000256" key="1">
    <source>
        <dbReference type="ARBA" id="ARBA00007953"/>
    </source>
</evidence>
<dbReference type="SUPFAM" id="SSF55120">
    <property type="entry name" value="Pseudouridine synthase"/>
    <property type="match status" value="1"/>
</dbReference>
<dbReference type="InterPro" id="IPR020103">
    <property type="entry name" value="PsdUridine_synth_cat_dom_sf"/>
</dbReference>
<dbReference type="PANTHER" id="PTHR13326">
    <property type="entry name" value="TRNA PSEUDOURIDINE SYNTHASE D"/>
    <property type="match status" value="1"/>
</dbReference>
<keyword evidence="2" id="KW-0819">tRNA processing</keyword>
<dbReference type="GO" id="GO:0005634">
    <property type="term" value="C:nucleus"/>
    <property type="evidence" value="ECO:0007669"/>
    <property type="project" value="TreeGrafter"/>
</dbReference>
<keyword evidence="8" id="KW-1185">Reference proteome</keyword>
<feature type="compositionally biased region" description="Basic and acidic residues" evidence="5">
    <location>
        <begin position="555"/>
        <end position="570"/>
    </location>
</feature>
<feature type="compositionally biased region" description="Polar residues" evidence="5">
    <location>
        <begin position="1"/>
        <end position="12"/>
    </location>
</feature>
<feature type="region of interest" description="Disordered" evidence="5">
    <location>
        <begin position="760"/>
        <end position="842"/>
    </location>
</feature>
<reference evidence="7" key="1">
    <citation type="journal article" date="2020" name="G3 (Bethesda)">
        <title>High-Quality Assemblies for Three Invasive Social Wasps from the &lt;i&gt;Vespula&lt;/i&gt; Genus.</title>
        <authorList>
            <person name="Harrop T.W.R."/>
            <person name="Guhlin J."/>
            <person name="McLaughlin G.M."/>
            <person name="Permina E."/>
            <person name="Stockwell P."/>
            <person name="Gilligan J."/>
            <person name="Le Lec M.F."/>
            <person name="Gruber M.A.M."/>
            <person name="Quinn O."/>
            <person name="Lovegrove M."/>
            <person name="Duncan E.J."/>
            <person name="Remnant E.J."/>
            <person name="Van Eeckhoven J."/>
            <person name="Graham B."/>
            <person name="Knapp R.A."/>
            <person name="Langford K.W."/>
            <person name="Kronenberg Z."/>
            <person name="Press M.O."/>
            <person name="Eacker S.M."/>
            <person name="Wilson-Rankin E.E."/>
            <person name="Purcell J."/>
            <person name="Lester P.J."/>
            <person name="Dearden P.K."/>
        </authorList>
    </citation>
    <scope>NUCLEOTIDE SEQUENCE</scope>
    <source>
        <strain evidence="7">Volc-1</strain>
    </source>
</reference>
<feature type="compositionally biased region" description="Basic and acidic residues" evidence="5">
    <location>
        <begin position="775"/>
        <end position="812"/>
    </location>
</feature>
<organism evidence="7 8">
    <name type="scientific">Vespula pensylvanica</name>
    <name type="common">Western yellow jacket</name>
    <name type="synonym">Wasp</name>
    <dbReference type="NCBI Taxonomy" id="30213"/>
    <lineage>
        <taxon>Eukaryota</taxon>
        <taxon>Metazoa</taxon>
        <taxon>Ecdysozoa</taxon>
        <taxon>Arthropoda</taxon>
        <taxon>Hexapoda</taxon>
        <taxon>Insecta</taxon>
        <taxon>Pterygota</taxon>
        <taxon>Neoptera</taxon>
        <taxon>Endopterygota</taxon>
        <taxon>Hymenoptera</taxon>
        <taxon>Apocrita</taxon>
        <taxon>Aculeata</taxon>
        <taxon>Vespoidea</taxon>
        <taxon>Vespidae</taxon>
        <taxon>Vespinae</taxon>
        <taxon>Vespula</taxon>
    </lineage>
</organism>
<dbReference type="InterPro" id="IPR042214">
    <property type="entry name" value="TruD_catalytic"/>
</dbReference>
<dbReference type="Gene3D" id="3.30.2350.20">
    <property type="entry name" value="TruD, catalytic domain"/>
    <property type="match status" value="2"/>
</dbReference>
<comment type="caution">
    <text evidence="7">The sequence shown here is derived from an EMBL/GenBank/DDBJ whole genome shotgun (WGS) entry which is preliminary data.</text>
</comment>
<evidence type="ECO:0000313" key="8">
    <source>
        <dbReference type="Proteomes" id="UP000600918"/>
    </source>
</evidence>
<feature type="region of interest" description="Disordered" evidence="5">
    <location>
        <begin position="513"/>
        <end position="571"/>
    </location>
</feature>
<evidence type="ECO:0000256" key="4">
    <source>
        <dbReference type="ARBA" id="ARBA00036943"/>
    </source>
</evidence>
<evidence type="ECO:0000256" key="5">
    <source>
        <dbReference type="SAM" id="MobiDB-lite"/>
    </source>
</evidence>
<feature type="domain" description="TRUD" evidence="6">
    <location>
        <begin position="365"/>
        <end position="673"/>
    </location>
</feature>
<comment type="catalytic activity">
    <reaction evidence="4">
        <text>a uridine in tRNA = a pseudouridine in tRNA</text>
        <dbReference type="Rhea" id="RHEA:54572"/>
        <dbReference type="Rhea" id="RHEA-COMP:13339"/>
        <dbReference type="Rhea" id="RHEA-COMP:13934"/>
        <dbReference type="ChEBI" id="CHEBI:65314"/>
        <dbReference type="ChEBI" id="CHEBI:65315"/>
    </reaction>
</comment>
<dbReference type="EMBL" id="JACSDY010000011">
    <property type="protein sequence ID" value="KAF7415637.1"/>
    <property type="molecule type" value="Genomic_DNA"/>
</dbReference>
<dbReference type="PANTHER" id="PTHR13326:SF31">
    <property type="entry name" value="PSEUDOURIDYLATE SYNTHASE 7 HOMOLOG"/>
    <property type="match status" value="1"/>
</dbReference>
<name>A0A834NQG2_VESPE</name>
<accession>A0A834NQG2</accession>
<dbReference type="Pfam" id="PF01142">
    <property type="entry name" value="TruD"/>
    <property type="match status" value="1"/>
</dbReference>
<gene>
    <name evidence="7" type="ORF">H0235_012229</name>
</gene>
<evidence type="ECO:0000256" key="3">
    <source>
        <dbReference type="ARBA" id="ARBA00023235"/>
    </source>
</evidence>
<dbReference type="InterPro" id="IPR011760">
    <property type="entry name" value="PsdUridine_synth_TruD_insert"/>
</dbReference>
<dbReference type="PROSITE" id="PS50984">
    <property type="entry name" value="TRUD"/>
    <property type="match status" value="1"/>
</dbReference>
<proteinExistence type="inferred from homology"/>
<keyword evidence="3" id="KW-0413">Isomerase</keyword>
<sequence>MAEINTDNNDSQTTHERISRNRGRGSGSKNRDTFYKHSDRRNCESSNSGELSNKSNRAGSYGGGSRDSNFGRKPYKRIWSNMQGDGKRKRLEVGNRLKEPDIGATEFIGNHLGFSGLVKERYSDFHVNEISLDGEIVKLTNQNIPSEPQETKTLDDLKNCVSDTIWEQLQTLKGEESSTSNIEIDVTDIDKDKRRSIHEIAKRLTNVKSQTIDQNGRKLMIIMKNAKENTNTNAYRFRIDDRVNWKKHGGDYCYFSLHKVNMDTMDALNQMAMMLRIKPNNFNYAGTKDRRAWTTQWVSLKKISPKNILHAGNAIRGAYVGNFKFVKEPLKLGMLTGNRFKIAIRNVTASNEEIEKAMISLRDRGFINYYGLQRFGTVAAIPTHEIGKKLLQGKWHEAIDLILKPREGEQDKGLIEARKIYETTKDAYTAYNKIKRSDKIEATLLKGLAICTDKNPQGALDMIPRNVRLIYIHAYQSFIWNHMVSKRIREFGTHPIVGDLVYQNNLEEKCSEENAEGAEMCQNNSENNSLDDDNDESSNSMKEDQDEMMSEMYEEDNKNDSKKSNNDIKEVTSATEISLKIEEKSNKNNTVENKEEQEDTHNIPLVKILTEEDLPNYTLADIIMPQPGWKVTYPPYAKSWFDEFLAKDELTTDLRQNNKKYSLGGAYRKILQIPLDLSWKIMRYKAKHDDLISSDIDEMKQVTPPKDNPDGEYKALIVEMSLGASTYATMALREILKHDTSPQVQAAQSAAHDALVEKKETIADESETNSGDKNTQSKEVEKKGLEQSDKIDEKMDVDSDPKESAENEKCLIEFETEMQVEPAIDEIEMSEEKVTVSDFSAN</sequence>
<dbReference type="GO" id="GO:0009982">
    <property type="term" value="F:pseudouridine synthase activity"/>
    <property type="evidence" value="ECO:0007669"/>
    <property type="project" value="InterPro"/>
</dbReference>
<dbReference type="AlphaFoldDB" id="A0A834NQG2"/>
<feature type="compositionally biased region" description="Acidic residues" evidence="5">
    <location>
        <begin position="814"/>
        <end position="829"/>
    </location>
</feature>
<comment type="similarity">
    <text evidence="1">Belongs to the pseudouridine synthase TruD family.</text>
</comment>
<feature type="region of interest" description="Disordered" evidence="5">
    <location>
        <begin position="1"/>
        <end position="83"/>
    </location>
</feature>
<dbReference type="GO" id="GO:0003723">
    <property type="term" value="F:RNA binding"/>
    <property type="evidence" value="ECO:0007669"/>
    <property type="project" value="InterPro"/>
</dbReference>
<evidence type="ECO:0000259" key="6">
    <source>
        <dbReference type="PROSITE" id="PS50984"/>
    </source>
</evidence>
<dbReference type="NCBIfam" id="TIGR00094">
    <property type="entry name" value="tRNA_TruD_broad"/>
    <property type="match status" value="1"/>
</dbReference>
<dbReference type="InterPro" id="IPR001656">
    <property type="entry name" value="PsdUridine_synth_TruD"/>
</dbReference>
<dbReference type="GO" id="GO:0008033">
    <property type="term" value="P:tRNA processing"/>
    <property type="evidence" value="ECO:0007669"/>
    <property type="project" value="UniProtKB-KW"/>
</dbReference>
<evidence type="ECO:0000313" key="7">
    <source>
        <dbReference type="EMBL" id="KAF7415637.1"/>
    </source>
</evidence>
<feature type="compositionally biased region" description="Acidic residues" evidence="5">
    <location>
        <begin position="544"/>
        <end position="554"/>
    </location>
</feature>
<evidence type="ECO:0000256" key="2">
    <source>
        <dbReference type="ARBA" id="ARBA00022694"/>
    </source>
</evidence>
<protein>
    <recommendedName>
        <fullName evidence="6">TRUD domain-containing protein</fullName>
    </recommendedName>
</protein>
<feature type="compositionally biased region" description="Basic and acidic residues" evidence="5">
    <location>
        <begin position="29"/>
        <end position="43"/>
    </location>
</feature>
<dbReference type="Proteomes" id="UP000600918">
    <property type="component" value="Unassembled WGS sequence"/>
</dbReference>
<dbReference type="GO" id="GO:0001522">
    <property type="term" value="P:pseudouridine synthesis"/>
    <property type="evidence" value="ECO:0007669"/>
    <property type="project" value="InterPro"/>
</dbReference>